<dbReference type="KEGG" id="pmaw:MACH26_38620"/>
<gene>
    <name evidence="1" type="ORF">MACH26_38620</name>
</gene>
<dbReference type="Proteomes" id="UP001333710">
    <property type="component" value="Chromosome"/>
</dbReference>
<evidence type="ECO:0000313" key="2">
    <source>
        <dbReference type="Proteomes" id="UP001333710"/>
    </source>
</evidence>
<dbReference type="RefSeq" id="WP_338294414.1">
    <property type="nucleotide sequence ID" value="NZ_AP027272.1"/>
</dbReference>
<proteinExistence type="predicted"/>
<organism evidence="1 2">
    <name type="scientific">Planctobacterium marinum</name>
    <dbReference type="NCBI Taxonomy" id="1631968"/>
    <lineage>
        <taxon>Bacteria</taxon>
        <taxon>Pseudomonadati</taxon>
        <taxon>Pseudomonadota</taxon>
        <taxon>Gammaproteobacteria</taxon>
        <taxon>Alteromonadales</taxon>
        <taxon>Alteromonadaceae</taxon>
        <taxon>Planctobacterium</taxon>
    </lineage>
</organism>
<sequence>MKRAFIILIEIAFLFAILQTSFAQYVLGDVQGEVSGWFESVANYSEREQLSELRDNLQPYVAKLSEQQQTYLNQLTNDKERMRKFSADYCKGDDKNPYVYGETLKIVCAEFVSSRVLFPAKNS</sequence>
<dbReference type="EMBL" id="AP027272">
    <property type="protein sequence ID" value="BDX08341.1"/>
    <property type="molecule type" value="Genomic_DNA"/>
</dbReference>
<accession>A0AA48KR08</accession>
<evidence type="ECO:0000313" key="1">
    <source>
        <dbReference type="EMBL" id="BDX08341.1"/>
    </source>
</evidence>
<name>A0AA48KR08_9ALTE</name>
<reference evidence="1" key="1">
    <citation type="submission" date="2023-01" db="EMBL/GenBank/DDBJ databases">
        <title>Complete genome sequence of Planctobacterium marinum strain Dej080120_11.</title>
        <authorList>
            <person name="Ueki S."/>
            <person name="Maruyama F."/>
        </authorList>
    </citation>
    <scope>NUCLEOTIDE SEQUENCE</scope>
    <source>
        <strain evidence="1">Dej080120_11</strain>
    </source>
</reference>
<protein>
    <submittedName>
        <fullName evidence="1">Uncharacterized protein</fullName>
    </submittedName>
</protein>
<dbReference type="AlphaFoldDB" id="A0AA48KR08"/>
<keyword evidence="2" id="KW-1185">Reference proteome</keyword>